<keyword evidence="3" id="KW-1185">Reference proteome</keyword>
<sequence length="743" mass="82688">MASFNGLAVDETLSPTTLTRHNALVRFSDTQPADDYSHIKLTAMLFHARSIIGGRGAPVGRLLNSHRGETGSIPGRVTPRLSQVGIAPDDAAGRWVFSRISRFPLFCIPALHHSHLISPSSVFKTSLACKPLAYKGMHASYFHTRACMQGLACQPLAYKLASHAIQVDAGVHLLVQERRPYVSGFRLRRPAPDTASDVPSHPRLLTSQPTTPENIREEEIASINSGYRQAMGQGLVWHCTGQDVLVKVTWIQYGCCVIGMKEQEKIKAVRILEADPGSLLTLDRLDTVHLRTTCYWKNCRRGTWISNSPSSDYNSATLHLSCEGRAHLTTRGIPGRPSLVALQAARPVNTLAPTAGHFPVKHECVNQAFACVRMSGMSMQHDISFMFGASTRHFFRGWVGDQLRRRSNSQRAEELTRLAKFALLFGKRLHFNVLYVQEPASFFHWLLRKCQDTPFLNEPHLVGAHHYEVFNDWRSVTQGVSHTGHVLVAADGATNKLLQDCSFADLIEAFAVLLDMLPTEAMSTLNCPAAWCQRELTRRPPDVSSVPCSLCGGNPAPHPRQFDLLNLNRRTLQYPPERERVWLIVQHALYNISTKWEKVIILVEPTLGIIEALLATGYEVLDRSDSNIGTENDIAMFSNSDDALWLFPSLAHVVSVRRLRSLSCFRKRSECHVLDLYSTVAELLASHQGDRGSIPARVTSDFCMWESCRTMPLISGFSRGSPVSTALSFRRCSIHTSVTLIGS</sequence>
<reference evidence="2 3" key="1">
    <citation type="submission" date="2023-02" db="EMBL/GenBank/DDBJ databases">
        <title>LHISI_Scaffold_Assembly.</title>
        <authorList>
            <person name="Stuart O.P."/>
            <person name="Cleave R."/>
            <person name="Magrath M.J.L."/>
            <person name="Mikheyev A.S."/>
        </authorList>
    </citation>
    <scope>NUCLEOTIDE SEQUENCE [LARGE SCALE GENOMIC DNA]</scope>
    <source>
        <strain evidence="2">Daus_M_001</strain>
        <tissue evidence="2">Leg muscle</tissue>
    </source>
</reference>
<accession>A0ABQ9GMN0</accession>
<gene>
    <name evidence="2" type="ORF">PR048_026903</name>
</gene>
<dbReference type="Proteomes" id="UP001159363">
    <property type="component" value="Chromosome 10"/>
</dbReference>
<dbReference type="EMBL" id="JARBHB010000011">
    <property type="protein sequence ID" value="KAJ8873269.1"/>
    <property type="molecule type" value="Genomic_DNA"/>
</dbReference>
<evidence type="ECO:0000313" key="2">
    <source>
        <dbReference type="EMBL" id="KAJ8873269.1"/>
    </source>
</evidence>
<name>A0ABQ9GMN0_9NEOP</name>
<evidence type="ECO:0000256" key="1">
    <source>
        <dbReference type="SAM" id="MobiDB-lite"/>
    </source>
</evidence>
<protein>
    <submittedName>
        <fullName evidence="2">Uncharacterized protein</fullName>
    </submittedName>
</protein>
<feature type="region of interest" description="Disordered" evidence="1">
    <location>
        <begin position="190"/>
        <end position="211"/>
    </location>
</feature>
<comment type="caution">
    <text evidence="2">The sequence shown here is derived from an EMBL/GenBank/DDBJ whole genome shotgun (WGS) entry which is preliminary data.</text>
</comment>
<proteinExistence type="predicted"/>
<evidence type="ECO:0000313" key="3">
    <source>
        <dbReference type="Proteomes" id="UP001159363"/>
    </source>
</evidence>
<organism evidence="2 3">
    <name type="scientific">Dryococelus australis</name>
    <dbReference type="NCBI Taxonomy" id="614101"/>
    <lineage>
        <taxon>Eukaryota</taxon>
        <taxon>Metazoa</taxon>
        <taxon>Ecdysozoa</taxon>
        <taxon>Arthropoda</taxon>
        <taxon>Hexapoda</taxon>
        <taxon>Insecta</taxon>
        <taxon>Pterygota</taxon>
        <taxon>Neoptera</taxon>
        <taxon>Polyneoptera</taxon>
        <taxon>Phasmatodea</taxon>
        <taxon>Verophasmatodea</taxon>
        <taxon>Anareolatae</taxon>
        <taxon>Phasmatidae</taxon>
        <taxon>Eurycanthinae</taxon>
        <taxon>Dryococelus</taxon>
    </lineage>
</organism>